<organism evidence="2">
    <name type="scientific">Anopheles darlingi</name>
    <name type="common">Mosquito</name>
    <dbReference type="NCBI Taxonomy" id="43151"/>
    <lineage>
        <taxon>Eukaryota</taxon>
        <taxon>Metazoa</taxon>
        <taxon>Ecdysozoa</taxon>
        <taxon>Arthropoda</taxon>
        <taxon>Hexapoda</taxon>
        <taxon>Insecta</taxon>
        <taxon>Pterygota</taxon>
        <taxon>Neoptera</taxon>
        <taxon>Endopterygota</taxon>
        <taxon>Diptera</taxon>
        <taxon>Nematocera</taxon>
        <taxon>Culicoidea</taxon>
        <taxon>Culicidae</taxon>
        <taxon>Anophelinae</taxon>
        <taxon>Anopheles</taxon>
    </lineage>
</organism>
<reference evidence="2" key="1">
    <citation type="submission" date="2018-01" db="EMBL/GenBank/DDBJ databases">
        <title>An insight into the sialome of Amazonian anophelines.</title>
        <authorList>
            <person name="Ribeiro J.M."/>
            <person name="Scarpassa V."/>
            <person name="Calvo E."/>
        </authorList>
    </citation>
    <scope>NUCLEOTIDE SEQUENCE</scope>
</reference>
<sequence>MRGVKRNHLLPILFTLATISGNRHSIWAFPYPHSVQVPLFVLVPRLESSLRVSVSHRPLQAAVYRNRDLRCWCQQLYHLRMHWSSLPALFSSVAVPRWQR</sequence>
<evidence type="ECO:0000313" key="2">
    <source>
        <dbReference type="EMBL" id="MBW74824.1"/>
    </source>
</evidence>
<evidence type="ECO:0000256" key="1">
    <source>
        <dbReference type="SAM" id="SignalP"/>
    </source>
</evidence>
<accession>A0A2M4DB64</accession>
<feature type="signal peptide" evidence="1">
    <location>
        <begin position="1"/>
        <end position="28"/>
    </location>
</feature>
<protein>
    <submittedName>
        <fullName evidence="2">Putative secreted protein</fullName>
    </submittedName>
</protein>
<name>A0A2M4DB64_ANODA</name>
<dbReference type="AlphaFoldDB" id="A0A2M4DB64"/>
<feature type="chain" id="PRO_5014759912" evidence="1">
    <location>
        <begin position="29"/>
        <end position="100"/>
    </location>
</feature>
<dbReference type="EMBL" id="GGFL01010646">
    <property type="protein sequence ID" value="MBW74824.1"/>
    <property type="molecule type" value="Transcribed_RNA"/>
</dbReference>
<keyword evidence="1" id="KW-0732">Signal</keyword>
<proteinExistence type="predicted"/>